<dbReference type="PANTHER" id="PTHR10961">
    <property type="entry name" value="PEROXISOMAL SARCOSINE OXIDASE"/>
    <property type="match status" value="1"/>
</dbReference>
<evidence type="ECO:0000256" key="2">
    <source>
        <dbReference type="ARBA" id="ARBA00022630"/>
    </source>
</evidence>
<protein>
    <submittedName>
        <fullName evidence="6">N-methyl-L-tryptophan oxidase</fullName>
        <ecNumber evidence="6">1.5.3.2</ecNumber>
    </submittedName>
</protein>
<name>A0ABY3RK64_9BRAD</name>
<keyword evidence="7" id="KW-1185">Reference proteome</keyword>
<comment type="cofactor">
    <cofactor evidence="1">
        <name>FAD</name>
        <dbReference type="ChEBI" id="CHEBI:57692"/>
    </cofactor>
</comment>
<dbReference type="EMBL" id="CP088156">
    <property type="protein sequence ID" value="UFZ07207.1"/>
    <property type="molecule type" value="Genomic_DNA"/>
</dbReference>
<dbReference type="InterPro" id="IPR036188">
    <property type="entry name" value="FAD/NAD-bd_sf"/>
</dbReference>
<dbReference type="Proteomes" id="UP001431010">
    <property type="component" value="Chromosome"/>
</dbReference>
<evidence type="ECO:0000313" key="6">
    <source>
        <dbReference type="EMBL" id="UFZ07207.1"/>
    </source>
</evidence>
<evidence type="ECO:0000256" key="1">
    <source>
        <dbReference type="ARBA" id="ARBA00001974"/>
    </source>
</evidence>
<dbReference type="GO" id="GO:0050131">
    <property type="term" value="F:N-methyl-L-amino-acid oxidase activity"/>
    <property type="evidence" value="ECO:0007669"/>
    <property type="project" value="UniProtKB-EC"/>
</dbReference>
<dbReference type="PANTHER" id="PTHR10961:SF7">
    <property type="entry name" value="FAD DEPENDENT OXIDOREDUCTASE DOMAIN-CONTAINING PROTEIN"/>
    <property type="match status" value="1"/>
</dbReference>
<feature type="domain" description="FAD dependent oxidoreductase" evidence="5">
    <location>
        <begin position="5"/>
        <end position="373"/>
    </location>
</feature>
<dbReference type="Gene3D" id="3.30.9.10">
    <property type="entry name" value="D-Amino Acid Oxidase, subunit A, domain 2"/>
    <property type="match status" value="1"/>
</dbReference>
<accession>A0ABY3RK64</accession>
<reference evidence="6" key="1">
    <citation type="journal article" date="2024" name="Antonie Van Leeuwenhoek">
        <title>Bradyrhizobium ontarionense sp. nov., a novel bacterial symbiont isolated from Aeschynomene indica (Indian jointvetch), harbours photosynthesis, nitrogen fixation and nitrous oxide (N2O) reductase genes.</title>
        <authorList>
            <person name="Bromfield E.S.P."/>
            <person name="Cloutier S."/>
        </authorList>
    </citation>
    <scope>NUCLEOTIDE SEQUENCE</scope>
    <source>
        <strain evidence="6">A19</strain>
    </source>
</reference>
<evidence type="ECO:0000259" key="5">
    <source>
        <dbReference type="Pfam" id="PF01266"/>
    </source>
</evidence>
<keyword evidence="4 6" id="KW-0560">Oxidoreductase</keyword>
<dbReference type="Gene3D" id="3.50.50.60">
    <property type="entry name" value="FAD/NAD(P)-binding domain"/>
    <property type="match status" value="1"/>
</dbReference>
<dbReference type="EC" id="1.5.3.2" evidence="6"/>
<dbReference type="RefSeq" id="WP_231326660.1">
    <property type="nucleotide sequence ID" value="NZ_CP088156.1"/>
</dbReference>
<evidence type="ECO:0000256" key="3">
    <source>
        <dbReference type="ARBA" id="ARBA00022827"/>
    </source>
</evidence>
<sequence>MPDYDVIVIGCGAVGSAALLHLARAGRRVLGIDRFQPPHRFGSTHGETRITRAAIGEGVDYTPLAQRSHEIWRALERETGARLFVQCGCLFIPSQDGGEVHGVTSAQFFANIETAARLHGIDGEIIAAEQLRADYPAFATTARDRAFLDREGGYLLVEDCVRTQLTVAARRGAALLTGRRVTAFRRAAGAHTVTMDDGTTASATTLIITTGPWITELIAPLRRRVRVTRQVLYWFEVLSHPERFGADAPVFIWDVTGRERAASDIYGFPWLGSPGNGVKIANEVLTGETDPDQVSREVGADEVAATYETYVRPFVPDLGPRCLRSEVCLYTNASGGRFIIDRDPGDADVIYASPCSGHGFKHSPAIGEALAAMALGQAPRVDLSGFALDRLAAPSDPS</sequence>
<evidence type="ECO:0000313" key="7">
    <source>
        <dbReference type="Proteomes" id="UP001431010"/>
    </source>
</evidence>
<dbReference type="InterPro" id="IPR006076">
    <property type="entry name" value="FAD-dep_OxRdtase"/>
</dbReference>
<keyword evidence="3" id="KW-0274">FAD</keyword>
<organism evidence="6 7">
    <name type="scientific">Bradyrhizobium ontarionense</name>
    <dbReference type="NCBI Taxonomy" id="2898149"/>
    <lineage>
        <taxon>Bacteria</taxon>
        <taxon>Pseudomonadati</taxon>
        <taxon>Pseudomonadota</taxon>
        <taxon>Alphaproteobacteria</taxon>
        <taxon>Hyphomicrobiales</taxon>
        <taxon>Nitrobacteraceae</taxon>
        <taxon>Bradyrhizobium</taxon>
    </lineage>
</organism>
<dbReference type="InterPro" id="IPR045170">
    <property type="entry name" value="MTOX"/>
</dbReference>
<dbReference type="SUPFAM" id="SSF51905">
    <property type="entry name" value="FAD/NAD(P)-binding domain"/>
    <property type="match status" value="1"/>
</dbReference>
<proteinExistence type="predicted"/>
<keyword evidence="2" id="KW-0285">Flavoprotein</keyword>
<evidence type="ECO:0000256" key="4">
    <source>
        <dbReference type="ARBA" id="ARBA00023002"/>
    </source>
</evidence>
<dbReference type="NCBIfam" id="NF008425">
    <property type="entry name" value="PRK11259.1"/>
    <property type="match status" value="1"/>
</dbReference>
<dbReference type="SUPFAM" id="SSF54373">
    <property type="entry name" value="FAD-linked reductases, C-terminal domain"/>
    <property type="match status" value="1"/>
</dbReference>
<gene>
    <name evidence="6" type="primary">solA</name>
    <name evidence="6" type="ORF">LQG66_13255</name>
</gene>
<dbReference type="Pfam" id="PF01266">
    <property type="entry name" value="DAO"/>
    <property type="match status" value="1"/>
</dbReference>